<evidence type="ECO:0000256" key="4">
    <source>
        <dbReference type="SAM" id="SignalP"/>
    </source>
</evidence>
<feature type="chain" id="PRO_5040211540" description="Spaetzle domain-containing protein" evidence="4">
    <location>
        <begin position="22"/>
        <end position="182"/>
    </location>
</feature>
<dbReference type="Proteomes" id="UP001154078">
    <property type="component" value="Chromosome 6"/>
</dbReference>
<evidence type="ECO:0000256" key="2">
    <source>
        <dbReference type="ARBA" id="ARBA00023157"/>
    </source>
</evidence>
<sequence length="182" mass="21283">MQLNIILSLTLFIVTNQCVLAKPTRLNKHCVDNLCISNLNYPTKKIQEKLANTKKYKELSGDILRLGSKPNGANPMLRFLEEPERNLCRTRTRKVYPKFVLGDDMEKRYVVNLKKFRQGIEFEQCVSETPEYATELMNIETKCVQQYTVIRFLVYNGATEELEYTEYPVPTTCLCMYKFKKT</sequence>
<evidence type="ECO:0000256" key="1">
    <source>
        <dbReference type="ARBA" id="ARBA00022729"/>
    </source>
</evidence>
<dbReference type="OrthoDB" id="6359065at2759"/>
<dbReference type="GO" id="GO:0005121">
    <property type="term" value="F:Toll binding"/>
    <property type="evidence" value="ECO:0007669"/>
    <property type="project" value="TreeGrafter"/>
</dbReference>
<evidence type="ECO:0000259" key="5">
    <source>
        <dbReference type="Pfam" id="PF16077"/>
    </source>
</evidence>
<feature type="domain" description="Spaetzle" evidence="5">
    <location>
        <begin position="86"/>
        <end position="176"/>
    </location>
</feature>
<reference evidence="6" key="1">
    <citation type="submission" date="2021-12" db="EMBL/GenBank/DDBJ databases">
        <authorList>
            <person name="King R."/>
        </authorList>
    </citation>
    <scope>NUCLEOTIDE SEQUENCE</scope>
</reference>
<dbReference type="GO" id="GO:0045087">
    <property type="term" value="P:innate immune response"/>
    <property type="evidence" value="ECO:0007669"/>
    <property type="project" value="TreeGrafter"/>
</dbReference>
<evidence type="ECO:0000313" key="6">
    <source>
        <dbReference type="EMBL" id="CAH0558865.1"/>
    </source>
</evidence>
<dbReference type="Gene3D" id="2.10.90.10">
    <property type="entry name" value="Cystine-knot cytokines"/>
    <property type="match status" value="1"/>
</dbReference>
<accession>A0A9P0B9V8</accession>
<keyword evidence="1 4" id="KW-0732">Signal</keyword>
<dbReference type="InterPro" id="IPR029034">
    <property type="entry name" value="Cystine-knot_cytokine"/>
</dbReference>
<dbReference type="Pfam" id="PF16077">
    <property type="entry name" value="Spaetzle"/>
    <property type="match status" value="1"/>
</dbReference>
<dbReference type="GO" id="GO:0008083">
    <property type="term" value="F:growth factor activity"/>
    <property type="evidence" value="ECO:0007669"/>
    <property type="project" value="TreeGrafter"/>
</dbReference>
<dbReference type="AlphaFoldDB" id="A0A9P0B9V8"/>
<dbReference type="InterPro" id="IPR032104">
    <property type="entry name" value="Spaetzle"/>
</dbReference>
<dbReference type="GO" id="GO:0005615">
    <property type="term" value="C:extracellular space"/>
    <property type="evidence" value="ECO:0007669"/>
    <property type="project" value="UniProtKB-ARBA"/>
</dbReference>
<feature type="signal peptide" evidence="4">
    <location>
        <begin position="1"/>
        <end position="21"/>
    </location>
</feature>
<dbReference type="PANTHER" id="PTHR23199">
    <property type="entry name" value="NEUROTROPHIN 1-RELATED"/>
    <property type="match status" value="1"/>
</dbReference>
<organism evidence="6 7">
    <name type="scientific">Brassicogethes aeneus</name>
    <name type="common">Rape pollen beetle</name>
    <name type="synonym">Meligethes aeneus</name>
    <dbReference type="NCBI Taxonomy" id="1431903"/>
    <lineage>
        <taxon>Eukaryota</taxon>
        <taxon>Metazoa</taxon>
        <taxon>Ecdysozoa</taxon>
        <taxon>Arthropoda</taxon>
        <taxon>Hexapoda</taxon>
        <taxon>Insecta</taxon>
        <taxon>Pterygota</taxon>
        <taxon>Neoptera</taxon>
        <taxon>Endopterygota</taxon>
        <taxon>Coleoptera</taxon>
        <taxon>Polyphaga</taxon>
        <taxon>Cucujiformia</taxon>
        <taxon>Nitidulidae</taxon>
        <taxon>Meligethinae</taxon>
        <taxon>Brassicogethes</taxon>
    </lineage>
</organism>
<dbReference type="PANTHER" id="PTHR23199:SF12">
    <property type="entry name" value="NEUROTROPHIN 1-RELATED"/>
    <property type="match status" value="1"/>
</dbReference>
<keyword evidence="3" id="KW-0325">Glycoprotein</keyword>
<evidence type="ECO:0000313" key="7">
    <source>
        <dbReference type="Proteomes" id="UP001154078"/>
    </source>
</evidence>
<evidence type="ECO:0000256" key="3">
    <source>
        <dbReference type="ARBA" id="ARBA00023180"/>
    </source>
</evidence>
<protein>
    <recommendedName>
        <fullName evidence="5">Spaetzle domain-containing protein</fullName>
    </recommendedName>
</protein>
<name>A0A9P0B9V8_BRAAE</name>
<dbReference type="GO" id="GO:0021556">
    <property type="term" value="P:central nervous system formation"/>
    <property type="evidence" value="ECO:0007669"/>
    <property type="project" value="TreeGrafter"/>
</dbReference>
<dbReference type="SUPFAM" id="SSF57501">
    <property type="entry name" value="Cystine-knot cytokines"/>
    <property type="match status" value="1"/>
</dbReference>
<dbReference type="InterPro" id="IPR052444">
    <property type="entry name" value="Spz/Toll_ligand-like"/>
</dbReference>
<keyword evidence="7" id="KW-1185">Reference proteome</keyword>
<dbReference type="EMBL" id="OV121137">
    <property type="protein sequence ID" value="CAH0558865.1"/>
    <property type="molecule type" value="Genomic_DNA"/>
</dbReference>
<gene>
    <name evidence="6" type="ORF">MELIAE_LOCUS9100</name>
</gene>
<keyword evidence="2" id="KW-1015">Disulfide bond</keyword>
<proteinExistence type="predicted"/>